<dbReference type="AlphaFoldDB" id="A0AA88XPW8"/>
<gene>
    <name evidence="3" type="ORF">FSP39_001351</name>
</gene>
<dbReference type="EMBL" id="VSWD01000012">
    <property type="protein sequence ID" value="KAK3085312.1"/>
    <property type="molecule type" value="Genomic_DNA"/>
</dbReference>
<dbReference type="InterPro" id="IPR007245">
    <property type="entry name" value="PIG-T"/>
</dbReference>
<keyword evidence="2" id="KW-1133">Transmembrane helix</keyword>
<keyword evidence="4" id="KW-1185">Reference proteome</keyword>
<dbReference type="PANTHER" id="PTHR12959:SF11">
    <property type="entry name" value="GPI TRANSAMIDASE COMPONENT PIG-T"/>
    <property type="match status" value="1"/>
</dbReference>
<name>A0AA88XPW8_PINIB</name>
<comment type="caution">
    <text evidence="3">The sequence shown here is derived from an EMBL/GenBank/DDBJ whole genome shotgun (WGS) entry which is preliminary data.</text>
</comment>
<keyword evidence="2" id="KW-0812">Transmembrane</keyword>
<feature type="region of interest" description="Disordered" evidence="1">
    <location>
        <begin position="488"/>
        <end position="530"/>
    </location>
</feature>
<evidence type="ECO:0000256" key="2">
    <source>
        <dbReference type="SAM" id="Phobius"/>
    </source>
</evidence>
<evidence type="ECO:0000256" key="1">
    <source>
        <dbReference type="SAM" id="MobiDB-lite"/>
    </source>
</evidence>
<feature type="compositionally biased region" description="Basic and acidic residues" evidence="1">
    <location>
        <begin position="493"/>
        <end position="530"/>
    </location>
</feature>
<dbReference type="PANTHER" id="PTHR12959">
    <property type="entry name" value="GPI TRANSAMIDASE COMPONENT PIG-T-RELATED"/>
    <property type="match status" value="1"/>
</dbReference>
<accession>A0AA88XPW8</accession>
<reference evidence="3" key="1">
    <citation type="submission" date="2019-08" db="EMBL/GenBank/DDBJ databases">
        <title>The improved chromosome-level genome for the pearl oyster Pinctada fucata martensii using PacBio sequencing and Hi-C.</title>
        <authorList>
            <person name="Zheng Z."/>
        </authorList>
    </citation>
    <scope>NUCLEOTIDE SEQUENCE</scope>
    <source>
        <strain evidence="3">ZZ-2019</strain>
        <tissue evidence="3">Adductor muscle</tissue>
    </source>
</reference>
<keyword evidence="2" id="KW-0472">Membrane</keyword>
<dbReference type="GO" id="GO:0016255">
    <property type="term" value="P:attachment of GPI anchor to protein"/>
    <property type="evidence" value="ECO:0007669"/>
    <property type="project" value="InterPro"/>
</dbReference>
<evidence type="ECO:0000313" key="3">
    <source>
        <dbReference type="EMBL" id="KAK3085312.1"/>
    </source>
</evidence>
<proteinExistence type="predicted"/>
<feature type="transmembrane region" description="Helical" evidence="2">
    <location>
        <begin position="437"/>
        <end position="456"/>
    </location>
</feature>
<organism evidence="3 4">
    <name type="scientific">Pinctada imbricata</name>
    <name type="common">Atlantic pearl-oyster</name>
    <name type="synonym">Pinctada martensii</name>
    <dbReference type="NCBI Taxonomy" id="66713"/>
    <lineage>
        <taxon>Eukaryota</taxon>
        <taxon>Metazoa</taxon>
        <taxon>Spiralia</taxon>
        <taxon>Lophotrochozoa</taxon>
        <taxon>Mollusca</taxon>
        <taxon>Bivalvia</taxon>
        <taxon>Autobranchia</taxon>
        <taxon>Pteriomorphia</taxon>
        <taxon>Pterioida</taxon>
        <taxon>Pterioidea</taxon>
        <taxon>Pteriidae</taxon>
        <taxon>Pinctada</taxon>
    </lineage>
</organism>
<evidence type="ECO:0008006" key="5">
    <source>
        <dbReference type="Google" id="ProtNLM"/>
    </source>
</evidence>
<dbReference type="GO" id="GO:0042765">
    <property type="term" value="C:GPI-anchor transamidase complex"/>
    <property type="evidence" value="ECO:0007669"/>
    <property type="project" value="InterPro"/>
</dbReference>
<evidence type="ECO:0000313" key="4">
    <source>
        <dbReference type="Proteomes" id="UP001186944"/>
    </source>
</evidence>
<protein>
    <recommendedName>
        <fullName evidence="5">GPI transamidase component PIG-T</fullName>
    </recommendedName>
</protein>
<dbReference type="Pfam" id="PF04113">
    <property type="entry name" value="Gpi16"/>
    <property type="match status" value="2"/>
</dbReference>
<sequence length="530" mass="59812">MILLHFLVQHYRLFPKSLGDVLTTYQVQELHLSQTQGVWRYDKWGYPPEDAAPGAELLVWFLPQASNIDKLWSDLVNALSGLFCSSLNFMDSKSTVIPRWTFRPAGLADEGYSLQSARVRYSALPKEIVCTENLTPWKKLLPCNSKDSECKSSAVELKQTLTLVYDPPTTNRNGKQDWNFRNTYSTSLSSQCPLASSSKIFVDMESANFAPFTLKPEPTRIETFRRVGEIKKYAVYDLKEVLGKQGKIDLTALYPGVMQFSDIVPPPVYASRYVTGYGLEKGGITCQIHNTLSENITVIYMETIPWFLRVYFNSLKVENNGATIKPFKIHYIPGKDRSQPYQLELVFRLRAQSTTKISLSFDRAFLKWTEYPPDANHGFYVNSAVISTILPTSVNNTAVQQHGSTIEDSMNDQSEQLFLRLHTESLLVSLPTPDFSMPYNVICLACTVVAIAFGSIHNLTTRRFQALDPSKQKKGILSKIKSKLFKSSNLENSKSDSSGKTESEADKSNQKDDLKDDNKDDKISNDTEPS</sequence>
<dbReference type="Proteomes" id="UP001186944">
    <property type="component" value="Unassembled WGS sequence"/>
</dbReference>